<reference evidence="2 3" key="1">
    <citation type="journal article" date="2021" name="Sci. Rep.">
        <title>The genome of the diatom Chaetoceros tenuissimus carries an ancient integrated fragment of an extant virus.</title>
        <authorList>
            <person name="Hongo Y."/>
            <person name="Kimura K."/>
            <person name="Takaki Y."/>
            <person name="Yoshida Y."/>
            <person name="Baba S."/>
            <person name="Kobayashi G."/>
            <person name="Nagasaki K."/>
            <person name="Hano T."/>
            <person name="Tomaru Y."/>
        </authorList>
    </citation>
    <scope>NUCLEOTIDE SEQUENCE [LARGE SCALE GENOMIC DNA]</scope>
    <source>
        <strain evidence="2 3">NIES-3715</strain>
    </source>
</reference>
<keyword evidence="3" id="KW-1185">Reference proteome</keyword>
<feature type="region of interest" description="Disordered" evidence="1">
    <location>
        <begin position="44"/>
        <end position="63"/>
    </location>
</feature>
<proteinExistence type="predicted"/>
<dbReference type="Gene3D" id="1.25.40.20">
    <property type="entry name" value="Ankyrin repeat-containing domain"/>
    <property type="match status" value="1"/>
</dbReference>
<feature type="compositionally biased region" description="Basic residues" evidence="1">
    <location>
        <begin position="44"/>
        <end position="60"/>
    </location>
</feature>
<dbReference type="InterPro" id="IPR036770">
    <property type="entry name" value="Ankyrin_rpt-contain_sf"/>
</dbReference>
<evidence type="ECO:0000313" key="3">
    <source>
        <dbReference type="Proteomes" id="UP001054902"/>
    </source>
</evidence>
<organism evidence="2 3">
    <name type="scientific">Chaetoceros tenuissimus</name>
    <dbReference type="NCBI Taxonomy" id="426638"/>
    <lineage>
        <taxon>Eukaryota</taxon>
        <taxon>Sar</taxon>
        <taxon>Stramenopiles</taxon>
        <taxon>Ochrophyta</taxon>
        <taxon>Bacillariophyta</taxon>
        <taxon>Coscinodiscophyceae</taxon>
        <taxon>Chaetocerotophycidae</taxon>
        <taxon>Chaetocerotales</taxon>
        <taxon>Chaetocerotaceae</taxon>
        <taxon>Chaetoceros</taxon>
    </lineage>
</organism>
<comment type="caution">
    <text evidence="2">The sequence shown here is derived from an EMBL/GenBank/DDBJ whole genome shotgun (WGS) entry which is preliminary data.</text>
</comment>
<evidence type="ECO:0000313" key="2">
    <source>
        <dbReference type="EMBL" id="GFH43855.1"/>
    </source>
</evidence>
<gene>
    <name evidence="2" type="ORF">CTEN210_00328</name>
</gene>
<dbReference type="EMBL" id="BLLK01000019">
    <property type="protein sequence ID" value="GFH43855.1"/>
    <property type="molecule type" value="Genomic_DNA"/>
</dbReference>
<sequence length="305" mass="34969">MMRLGIRNQQTAAVDVHRSEAIKVPNTPVASRNMFERIKSVRMHLKKSKRSSKNPNHSRYHSSGSILRQLTLNSQSIGTISTSSSLIFTDWILRGLGPEFQQRQTTHFKKNPEKVVNAADIILSIPPSEMDDAIQVLDGFGSNILHLACYHGMDVHILSYILDNCSLESRVAAANSQDGAGNLPLFCAVESILRGKIQVRKGLEVVKRLFLINPKTISHFNHEDYMVSEFVYDHIRHMHRESEEYEQLRTLHQYLRKLVRQAYILQKKEWEESQESVMKLVDTDLNEDFTQLLTDAEDSTIHEIC</sequence>
<dbReference type="AlphaFoldDB" id="A0AAD3CEX7"/>
<name>A0AAD3CEX7_9STRA</name>
<dbReference type="SUPFAM" id="SSF140860">
    <property type="entry name" value="Pseudo ankyrin repeat-like"/>
    <property type="match status" value="1"/>
</dbReference>
<accession>A0AAD3CEX7</accession>
<protein>
    <submittedName>
        <fullName evidence="2">Uncharacterized protein</fullName>
    </submittedName>
</protein>
<dbReference type="Proteomes" id="UP001054902">
    <property type="component" value="Unassembled WGS sequence"/>
</dbReference>
<evidence type="ECO:0000256" key="1">
    <source>
        <dbReference type="SAM" id="MobiDB-lite"/>
    </source>
</evidence>